<dbReference type="EMBL" id="SNRW01006982">
    <property type="protein sequence ID" value="KAA6382069.1"/>
    <property type="molecule type" value="Genomic_DNA"/>
</dbReference>
<proteinExistence type="predicted"/>
<dbReference type="Proteomes" id="UP000324800">
    <property type="component" value="Unassembled WGS sequence"/>
</dbReference>
<evidence type="ECO:0000313" key="1">
    <source>
        <dbReference type="EMBL" id="KAA6382069.1"/>
    </source>
</evidence>
<organism evidence="1 2">
    <name type="scientific">Streblomastix strix</name>
    <dbReference type="NCBI Taxonomy" id="222440"/>
    <lineage>
        <taxon>Eukaryota</taxon>
        <taxon>Metamonada</taxon>
        <taxon>Preaxostyla</taxon>
        <taxon>Oxymonadida</taxon>
        <taxon>Streblomastigidae</taxon>
        <taxon>Streblomastix</taxon>
    </lineage>
</organism>
<protein>
    <submittedName>
        <fullName evidence="1">Uncharacterized protein</fullName>
    </submittedName>
</protein>
<sequence>MEELALLAENPQNHDRILSNDFEKKLLLWKWKSLHDLNLTIPILKFGSYNNKKKTALFVKQKVEMLTSDQYIEDLINEYSWIIDDKDEIHIKAKKAFALIRNVEGMIEQEGDYEEMDAVQMFTNKVKDEKSDKFTWNNKIIK</sequence>
<reference evidence="1 2" key="1">
    <citation type="submission" date="2019-03" db="EMBL/GenBank/DDBJ databases">
        <title>Single cell metagenomics reveals metabolic interactions within the superorganism composed of flagellate Streblomastix strix and complex community of Bacteroidetes bacteria on its surface.</title>
        <authorList>
            <person name="Treitli S.C."/>
            <person name="Kolisko M."/>
            <person name="Husnik F."/>
            <person name="Keeling P."/>
            <person name="Hampl V."/>
        </authorList>
    </citation>
    <scope>NUCLEOTIDE SEQUENCE [LARGE SCALE GENOMIC DNA]</scope>
    <source>
        <strain evidence="1">ST1C</strain>
    </source>
</reference>
<evidence type="ECO:0000313" key="2">
    <source>
        <dbReference type="Proteomes" id="UP000324800"/>
    </source>
</evidence>
<accession>A0A5J4VI98</accession>
<dbReference type="AlphaFoldDB" id="A0A5J4VI98"/>
<name>A0A5J4VI98_9EUKA</name>
<gene>
    <name evidence="1" type="ORF">EZS28_022403</name>
</gene>
<comment type="caution">
    <text evidence="1">The sequence shown here is derived from an EMBL/GenBank/DDBJ whole genome shotgun (WGS) entry which is preliminary data.</text>
</comment>